<protein>
    <submittedName>
        <fullName evidence="1">Uncharacterized protein</fullName>
    </submittedName>
</protein>
<sequence length="104" mass="11463">MSDTRTYYEQLRARARHLLGKLDDTMSDLLAVESAVDEVSKADMDNPGELSTTDAADLRQFLDTALFSIRAAERIAVEHVNDVDRAMFRLGLAAAAGPEPVPRE</sequence>
<evidence type="ECO:0000313" key="1">
    <source>
        <dbReference type="EMBL" id="TVT49670.1"/>
    </source>
</evidence>
<reference evidence="1 2" key="1">
    <citation type="submission" date="2019-07" db="EMBL/GenBank/DDBJ databases">
        <authorList>
            <person name="Duangmal K."/>
            <person name="Teo W.F.A."/>
        </authorList>
    </citation>
    <scope>NUCLEOTIDE SEQUENCE [LARGE SCALE GENOMIC DNA]</scope>
    <source>
        <strain evidence="1 2">TBRC 6029</strain>
    </source>
</reference>
<gene>
    <name evidence="1" type="ORF">FNH05_16710</name>
</gene>
<dbReference type="OrthoDB" id="3628740at2"/>
<proteinExistence type="predicted"/>
<dbReference type="Proteomes" id="UP000320011">
    <property type="component" value="Unassembled WGS sequence"/>
</dbReference>
<dbReference type="AlphaFoldDB" id="A0A558CLK5"/>
<name>A0A558CLK5_9PSEU</name>
<organism evidence="1 2">
    <name type="scientific">Amycolatopsis rhizosphaerae</name>
    <dbReference type="NCBI Taxonomy" id="2053003"/>
    <lineage>
        <taxon>Bacteria</taxon>
        <taxon>Bacillati</taxon>
        <taxon>Actinomycetota</taxon>
        <taxon>Actinomycetes</taxon>
        <taxon>Pseudonocardiales</taxon>
        <taxon>Pseudonocardiaceae</taxon>
        <taxon>Amycolatopsis</taxon>
    </lineage>
</organism>
<dbReference type="EMBL" id="VJWX01000150">
    <property type="protein sequence ID" value="TVT49670.1"/>
    <property type="molecule type" value="Genomic_DNA"/>
</dbReference>
<comment type="caution">
    <text evidence="1">The sequence shown here is derived from an EMBL/GenBank/DDBJ whole genome shotgun (WGS) entry which is preliminary data.</text>
</comment>
<reference evidence="1 2" key="2">
    <citation type="submission" date="2019-08" db="EMBL/GenBank/DDBJ databases">
        <title>Amycolatopsis acidicola sp. nov., isolated from peat swamp forest soil.</title>
        <authorList>
            <person name="Srisuk N."/>
        </authorList>
    </citation>
    <scope>NUCLEOTIDE SEQUENCE [LARGE SCALE GENOMIC DNA]</scope>
    <source>
        <strain evidence="1 2">TBRC 6029</strain>
    </source>
</reference>
<dbReference type="RefSeq" id="WP_144589233.1">
    <property type="nucleotide sequence ID" value="NZ_VJWX01000150.1"/>
</dbReference>
<evidence type="ECO:0000313" key="2">
    <source>
        <dbReference type="Proteomes" id="UP000320011"/>
    </source>
</evidence>
<keyword evidence="2" id="KW-1185">Reference proteome</keyword>
<accession>A0A558CLK5</accession>